<evidence type="ECO:0000313" key="2">
    <source>
        <dbReference type="EMBL" id="KKL71498.1"/>
    </source>
</evidence>
<name>A0A0F9EBR2_9ZZZZ</name>
<evidence type="ECO:0000256" key="1">
    <source>
        <dbReference type="SAM" id="Phobius"/>
    </source>
</evidence>
<protein>
    <recommendedName>
        <fullName evidence="3">AsmA domain-containing protein</fullName>
    </recommendedName>
</protein>
<proteinExistence type="predicted"/>
<feature type="non-terminal residue" evidence="2">
    <location>
        <position position="1"/>
    </location>
</feature>
<reference evidence="2" key="1">
    <citation type="journal article" date="2015" name="Nature">
        <title>Complex archaea that bridge the gap between prokaryotes and eukaryotes.</title>
        <authorList>
            <person name="Spang A."/>
            <person name="Saw J.H."/>
            <person name="Jorgensen S.L."/>
            <person name="Zaremba-Niedzwiedzka K."/>
            <person name="Martijn J."/>
            <person name="Lind A.E."/>
            <person name="van Eijk R."/>
            <person name="Schleper C."/>
            <person name="Guy L."/>
            <person name="Ettema T.J."/>
        </authorList>
    </citation>
    <scope>NUCLEOTIDE SEQUENCE</scope>
</reference>
<keyword evidence="1" id="KW-0812">Transmembrane</keyword>
<keyword evidence="1" id="KW-1133">Transmembrane helix</keyword>
<accession>A0A0F9EBR2</accession>
<sequence>KLKRKRRKLINRIIRGILFTILGVFILLLILTGYLFIDRDKISERVLLSLNDYTRGELIFESISFNPFIQFPSMSMLIREVEIYENPISERNQNEESLAEIERIYAALDIRELIRGRVEVSRMSLKRGKIHLIQYPDTSINLMNAIEIVEPLPGKYNEEKELENVDSPVLDAALTPPDAPEDPLDSSTFEINLDYIIFEDIELYVDNRLEKNRTNLIFSNLRAQLEYTPEAISSNLDTDIKLEYLQLSDKNSINNLDIFLETSLVFSRKELNLQLDPSLLIVGRSELNIEGEVNFMEEGFIDLKFSGSDDNFTLSQMILSETGLENLEKGDLYFRGTIKDNNLRGFPVVDFSFGINDVRMFVPITGKHINDLNLSGRFHTGSRKDFSAAWIRIDTIYAELPDGYVNGALFARNFNAPEFNLNLNMKADISGFDQVFNIPFLDSLSGIFQTSLIAEGAKYHSDSGYITGDYIEFDIDMKTGQILTWKPVSDAQIIKAQKKT</sequence>
<organism evidence="2">
    <name type="scientific">marine sediment metagenome</name>
    <dbReference type="NCBI Taxonomy" id="412755"/>
    <lineage>
        <taxon>unclassified sequences</taxon>
        <taxon>metagenomes</taxon>
        <taxon>ecological metagenomes</taxon>
    </lineage>
</organism>
<dbReference type="AlphaFoldDB" id="A0A0F9EBR2"/>
<evidence type="ECO:0008006" key="3">
    <source>
        <dbReference type="Google" id="ProtNLM"/>
    </source>
</evidence>
<comment type="caution">
    <text evidence="2">The sequence shown here is derived from an EMBL/GenBank/DDBJ whole genome shotgun (WGS) entry which is preliminary data.</text>
</comment>
<dbReference type="EMBL" id="LAZR01025574">
    <property type="protein sequence ID" value="KKL71498.1"/>
    <property type="molecule type" value="Genomic_DNA"/>
</dbReference>
<feature type="transmembrane region" description="Helical" evidence="1">
    <location>
        <begin position="12"/>
        <end position="37"/>
    </location>
</feature>
<gene>
    <name evidence="2" type="ORF">LCGC14_2094330</name>
</gene>
<keyword evidence="1" id="KW-0472">Membrane</keyword>